<evidence type="ECO:0000256" key="5">
    <source>
        <dbReference type="ARBA" id="ARBA00022801"/>
    </source>
</evidence>
<feature type="domain" description="Penicillin-binding protein transpeptidase" evidence="11">
    <location>
        <begin position="371"/>
        <end position="632"/>
    </location>
</feature>
<dbReference type="Gene3D" id="3.40.710.10">
    <property type="entry name" value="DD-peptidase/beta-lactamase superfamily"/>
    <property type="match status" value="1"/>
</dbReference>
<name>A0ABN1ZWX1_9ACTN</name>
<keyword evidence="10" id="KW-0812">Transmembrane</keyword>
<keyword evidence="10" id="KW-0472">Membrane</keyword>
<dbReference type="Pfam" id="PF00912">
    <property type="entry name" value="Transgly"/>
    <property type="match status" value="1"/>
</dbReference>
<keyword evidence="6" id="KW-0511">Multifunctional enzyme</keyword>
<feature type="compositionally biased region" description="Basic residues" evidence="9">
    <location>
        <begin position="753"/>
        <end position="762"/>
    </location>
</feature>
<evidence type="ECO:0000256" key="10">
    <source>
        <dbReference type="SAM" id="Phobius"/>
    </source>
</evidence>
<gene>
    <name evidence="13" type="ORF">GCM10009788_07790</name>
</gene>
<evidence type="ECO:0000259" key="11">
    <source>
        <dbReference type="Pfam" id="PF00905"/>
    </source>
</evidence>
<keyword evidence="2" id="KW-0645">Protease</keyword>
<organism evidence="13 14">
    <name type="scientific">Nocardioides humi</name>
    <dbReference type="NCBI Taxonomy" id="449461"/>
    <lineage>
        <taxon>Bacteria</taxon>
        <taxon>Bacillati</taxon>
        <taxon>Actinomycetota</taxon>
        <taxon>Actinomycetes</taxon>
        <taxon>Propionibacteriales</taxon>
        <taxon>Nocardioidaceae</taxon>
        <taxon>Nocardioides</taxon>
    </lineage>
</organism>
<dbReference type="InterPro" id="IPR012338">
    <property type="entry name" value="Beta-lactam/transpept-like"/>
</dbReference>
<dbReference type="PANTHER" id="PTHR32282:SF34">
    <property type="entry name" value="PENICILLIN-BINDING PROTEIN 1A"/>
    <property type="match status" value="1"/>
</dbReference>
<dbReference type="InterPro" id="IPR050396">
    <property type="entry name" value="Glycosyltr_51/Transpeptidase"/>
</dbReference>
<dbReference type="InterPro" id="IPR001460">
    <property type="entry name" value="PCN-bd_Tpept"/>
</dbReference>
<dbReference type="Pfam" id="PF00905">
    <property type="entry name" value="Transpeptidase"/>
    <property type="match status" value="1"/>
</dbReference>
<accession>A0ABN1ZWX1</accession>
<dbReference type="EMBL" id="BAAAOR010000007">
    <property type="protein sequence ID" value="GAA1506383.1"/>
    <property type="molecule type" value="Genomic_DNA"/>
</dbReference>
<keyword evidence="1" id="KW-0121">Carboxypeptidase</keyword>
<evidence type="ECO:0000256" key="1">
    <source>
        <dbReference type="ARBA" id="ARBA00022645"/>
    </source>
</evidence>
<dbReference type="Gene3D" id="1.10.3810.10">
    <property type="entry name" value="Biosynthetic peptidoglycan transglycosylase-like"/>
    <property type="match status" value="1"/>
</dbReference>
<keyword evidence="14" id="KW-1185">Reference proteome</keyword>
<evidence type="ECO:0000256" key="8">
    <source>
        <dbReference type="ARBA" id="ARBA00049902"/>
    </source>
</evidence>
<feature type="domain" description="Glycosyl transferase family 51" evidence="12">
    <location>
        <begin position="101"/>
        <end position="273"/>
    </location>
</feature>
<dbReference type="InterPro" id="IPR023346">
    <property type="entry name" value="Lysozyme-like_dom_sf"/>
</dbReference>
<comment type="caution">
    <text evidence="13">The sequence shown here is derived from an EMBL/GenBank/DDBJ whole genome shotgun (WGS) entry which is preliminary data.</text>
</comment>
<dbReference type="InterPro" id="IPR036950">
    <property type="entry name" value="PBP_transglycosylase"/>
</dbReference>
<comment type="catalytic activity">
    <reaction evidence="7">
        <text>Preferential cleavage: (Ac)2-L-Lys-D-Ala-|-D-Ala. Also transpeptidation of peptidyl-alanyl moieties that are N-acyl substituents of D-alanine.</text>
        <dbReference type="EC" id="3.4.16.4"/>
    </reaction>
</comment>
<feature type="region of interest" description="Disordered" evidence="9">
    <location>
        <begin position="1"/>
        <end position="40"/>
    </location>
</feature>
<keyword evidence="10" id="KW-1133">Transmembrane helix</keyword>
<feature type="transmembrane region" description="Helical" evidence="10">
    <location>
        <begin position="50"/>
        <end position="73"/>
    </location>
</feature>
<keyword evidence="5" id="KW-0378">Hydrolase</keyword>
<reference evidence="13 14" key="1">
    <citation type="journal article" date="2019" name="Int. J. Syst. Evol. Microbiol.">
        <title>The Global Catalogue of Microorganisms (GCM) 10K type strain sequencing project: providing services to taxonomists for standard genome sequencing and annotation.</title>
        <authorList>
            <consortium name="The Broad Institute Genomics Platform"/>
            <consortium name="The Broad Institute Genome Sequencing Center for Infectious Disease"/>
            <person name="Wu L."/>
            <person name="Ma J."/>
        </authorList>
    </citation>
    <scope>NUCLEOTIDE SEQUENCE [LARGE SCALE GENOMIC DNA]</scope>
    <source>
        <strain evidence="13 14">JCM 14942</strain>
    </source>
</reference>
<dbReference type="InterPro" id="IPR001264">
    <property type="entry name" value="Glyco_trans_51"/>
</dbReference>
<dbReference type="SUPFAM" id="SSF53955">
    <property type="entry name" value="Lysozyme-like"/>
    <property type="match status" value="1"/>
</dbReference>
<evidence type="ECO:0000256" key="3">
    <source>
        <dbReference type="ARBA" id="ARBA00022676"/>
    </source>
</evidence>
<evidence type="ECO:0000313" key="13">
    <source>
        <dbReference type="EMBL" id="GAA1506383.1"/>
    </source>
</evidence>
<evidence type="ECO:0008006" key="15">
    <source>
        <dbReference type="Google" id="ProtNLM"/>
    </source>
</evidence>
<evidence type="ECO:0000256" key="4">
    <source>
        <dbReference type="ARBA" id="ARBA00022679"/>
    </source>
</evidence>
<dbReference type="Proteomes" id="UP001500842">
    <property type="component" value="Unassembled WGS sequence"/>
</dbReference>
<dbReference type="SUPFAM" id="SSF56601">
    <property type="entry name" value="beta-lactamase/transpeptidase-like"/>
    <property type="match status" value="1"/>
</dbReference>
<protein>
    <recommendedName>
        <fullName evidence="15">Penicillin-insensitive transglycosylase</fullName>
    </recommendedName>
</protein>
<evidence type="ECO:0000259" key="12">
    <source>
        <dbReference type="Pfam" id="PF00912"/>
    </source>
</evidence>
<sequence length="762" mass="81462">MPGKSGHSAPRRTLSCVVQGKRKSGASAKRSKSRGKDRAPRTWKQRLKLLTIWGLVGCVVMALLGAGGFFVAYRSIDIPDPNAEFLTETTQVFYSDGKAQLGQFAVQKRDSIDYDEMPQYMKDATVAAENQSFWTDNGIDPKGILRAAFSNAQGNATQGASTITQQYVKILYLSQERTWKRKAKEAILSLKIKNQLSKQDILEGYLNTIYFGRGAYGIQAAAQAYFGKDAAKLNLKQSATLAAILNNPNRLDPDNEGAAERLFGRYKYVLASMEEMGTAPADEVAKASEGLPKFPEIKQNAQYGGQRGHALTMVRKELLRLGFSEQEINGGGLRVTTTFTKKAMSAAAQGVAEERPEGFGPKQLHVGVASVEPGTGAVRGFYGGQDFLQSQLNWAVEGGQAGSTFKPFALAAGIESGFELKDTFDGNSPYDLPGGGRPVENQGNRSYGRVDLIKATADSINTAYIDLTLGMPDGPTQIIETANAMGIPPDQPATKPYGIPTSSPGLQANTGVSLGSQTVSPINMANGYATIANRGVAADAYIIEKVVDRDGVVRYNHKVTTHEAIPEGVADDVGYALQQVVKSGSGTSALGLRRPAAAKTGTATNGRGEVSSAWFVGYTPQLATAVMYVRGKGNEQLKDWLPSYFGGAYPASTWTAVMTKALDGEEVESLPGAAWVKGEAPSDGHEKLPPPPPPEPKKTKKPKKSLTSEAPPEVPAPPVTTEVPPPPTTEVPPPTDPVTTPPPTTPTALGQPRVRHGRRRPR</sequence>
<proteinExistence type="predicted"/>
<comment type="catalytic activity">
    <reaction evidence="8">
        <text>[GlcNAc-(1-&gt;4)-Mur2Ac(oyl-L-Ala-gamma-D-Glu-L-Lys-D-Ala-D-Ala)](n)-di-trans,octa-cis-undecaprenyl diphosphate + beta-D-GlcNAc-(1-&gt;4)-Mur2Ac(oyl-L-Ala-gamma-D-Glu-L-Lys-D-Ala-D-Ala)-di-trans,octa-cis-undecaprenyl diphosphate = [GlcNAc-(1-&gt;4)-Mur2Ac(oyl-L-Ala-gamma-D-Glu-L-Lys-D-Ala-D-Ala)](n+1)-di-trans,octa-cis-undecaprenyl diphosphate + di-trans,octa-cis-undecaprenyl diphosphate + H(+)</text>
        <dbReference type="Rhea" id="RHEA:23708"/>
        <dbReference type="Rhea" id="RHEA-COMP:9602"/>
        <dbReference type="Rhea" id="RHEA-COMP:9603"/>
        <dbReference type="ChEBI" id="CHEBI:15378"/>
        <dbReference type="ChEBI" id="CHEBI:58405"/>
        <dbReference type="ChEBI" id="CHEBI:60033"/>
        <dbReference type="ChEBI" id="CHEBI:78435"/>
        <dbReference type="EC" id="2.4.99.28"/>
    </reaction>
</comment>
<evidence type="ECO:0000256" key="2">
    <source>
        <dbReference type="ARBA" id="ARBA00022670"/>
    </source>
</evidence>
<feature type="region of interest" description="Disordered" evidence="9">
    <location>
        <begin position="676"/>
        <end position="762"/>
    </location>
</feature>
<evidence type="ECO:0000256" key="9">
    <source>
        <dbReference type="SAM" id="MobiDB-lite"/>
    </source>
</evidence>
<evidence type="ECO:0000313" key="14">
    <source>
        <dbReference type="Proteomes" id="UP001500842"/>
    </source>
</evidence>
<dbReference type="PANTHER" id="PTHR32282">
    <property type="entry name" value="BINDING PROTEIN TRANSPEPTIDASE, PUTATIVE-RELATED"/>
    <property type="match status" value="1"/>
</dbReference>
<keyword evidence="4" id="KW-0808">Transferase</keyword>
<evidence type="ECO:0000256" key="6">
    <source>
        <dbReference type="ARBA" id="ARBA00023268"/>
    </source>
</evidence>
<evidence type="ECO:0000256" key="7">
    <source>
        <dbReference type="ARBA" id="ARBA00034000"/>
    </source>
</evidence>
<feature type="compositionally biased region" description="Pro residues" evidence="9">
    <location>
        <begin position="712"/>
        <end position="745"/>
    </location>
</feature>
<keyword evidence="3" id="KW-0328">Glycosyltransferase</keyword>
<feature type="compositionally biased region" description="Basic residues" evidence="9">
    <location>
        <begin position="20"/>
        <end position="33"/>
    </location>
</feature>